<dbReference type="InterPro" id="IPR027939">
    <property type="entry name" value="NMT1/THI5"/>
</dbReference>
<evidence type="ECO:0000313" key="4">
    <source>
        <dbReference type="Proteomes" id="UP001597493"/>
    </source>
</evidence>
<sequence>MSKGNRRKLTNRFAFISVLLFTMLISACGSGAGGNGASSSASPADGQAAESGAPAELAKVTQVTNWFAEAEHGGQYTALDKGFYKEAGLDMTITPGGPQVSAVQIVASGKAEFGMDQADAILQAREQGIPIVAIAATFQKNPQVLIYHKEDSITGFGDLNGHQVFTASGSSYWEYIKKAYKLDKVKEMAYTGSLAMFMEDKTALTQGYVTSEPYALAKEGVDVGYLLIHDSGYQPYANVLFTTEDMIQNKPELVRKFVEASVKGWDYYKDHYEEMNPEIQKRNPDMTLEQMKYSAETQVDFVYGGDAATMGVGAMTAERWEKLADQMKDLGLISQDFDVSKAYTAEFLPGK</sequence>
<dbReference type="Gene3D" id="3.40.190.10">
    <property type="entry name" value="Periplasmic binding protein-like II"/>
    <property type="match status" value="2"/>
</dbReference>
<reference evidence="4" key="1">
    <citation type="journal article" date="2019" name="Int. J. Syst. Evol. Microbiol.">
        <title>The Global Catalogue of Microorganisms (GCM) 10K type strain sequencing project: providing services to taxonomists for standard genome sequencing and annotation.</title>
        <authorList>
            <consortium name="The Broad Institute Genomics Platform"/>
            <consortium name="The Broad Institute Genome Sequencing Center for Infectious Disease"/>
            <person name="Wu L."/>
            <person name="Ma J."/>
        </authorList>
    </citation>
    <scope>NUCLEOTIDE SEQUENCE [LARGE SCALE GENOMIC DNA]</scope>
    <source>
        <strain evidence="4">TISTR 1827</strain>
    </source>
</reference>
<dbReference type="PANTHER" id="PTHR31528:SF3">
    <property type="entry name" value="THIAMINE BIOSYNTHESIS PROTEIN HI_0357-RELATED"/>
    <property type="match status" value="1"/>
</dbReference>
<dbReference type="RefSeq" id="WP_379275093.1">
    <property type="nucleotide sequence ID" value="NZ_JBHUGT010000012.1"/>
</dbReference>
<accession>A0ABW5R0C7</accession>
<feature type="chain" id="PRO_5047030890" evidence="1">
    <location>
        <begin position="33"/>
        <end position="351"/>
    </location>
</feature>
<evidence type="ECO:0000256" key="1">
    <source>
        <dbReference type="SAM" id="SignalP"/>
    </source>
</evidence>
<dbReference type="Pfam" id="PF09084">
    <property type="entry name" value="NMT1"/>
    <property type="match status" value="1"/>
</dbReference>
<proteinExistence type="predicted"/>
<dbReference type="PROSITE" id="PS51257">
    <property type="entry name" value="PROKAR_LIPOPROTEIN"/>
    <property type="match status" value="1"/>
</dbReference>
<keyword evidence="4" id="KW-1185">Reference proteome</keyword>
<comment type="caution">
    <text evidence="3">The sequence shown here is derived from an EMBL/GenBank/DDBJ whole genome shotgun (WGS) entry which is preliminary data.</text>
</comment>
<dbReference type="InterPro" id="IPR015168">
    <property type="entry name" value="SsuA/THI5"/>
</dbReference>
<dbReference type="PANTHER" id="PTHR31528">
    <property type="entry name" value="4-AMINO-5-HYDROXYMETHYL-2-METHYLPYRIMIDINE PHOSPHATE SYNTHASE THI11-RELATED"/>
    <property type="match status" value="1"/>
</dbReference>
<organism evidence="3 4">
    <name type="scientific">Paenibacillus thailandensis</name>
    <dbReference type="NCBI Taxonomy" id="393250"/>
    <lineage>
        <taxon>Bacteria</taxon>
        <taxon>Bacillati</taxon>
        <taxon>Bacillota</taxon>
        <taxon>Bacilli</taxon>
        <taxon>Bacillales</taxon>
        <taxon>Paenibacillaceae</taxon>
        <taxon>Paenibacillus</taxon>
    </lineage>
</organism>
<feature type="signal peptide" evidence="1">
    <location>
        <begin position="1"/>
        <end position="32"/>
    </location>
</feature>
<keyword evidence="1" id="KW-0732">Signal</keyword>
<name>A0ABW5R0C7_9BACL</name>
<evidence type="ECO:0000313" key="3">
    <source>
        <dbReference type="EMBL" id="MFD2661796.1"/>
    </source>
</evidence>
<evidence type="ECO:0000259" key="2">
    <source>
        <dbReference type="Pfam" id="PF09084"/>
    </source>
</evidence>
<protein>
    <submittedName>
        <fullName evidence="3">ABC transporter substrate-binding protein</fullName>
    </submittedName>
</protein>
<feature type="domain" description="SsuA/THI5-like" evidence="2">
    <location>
        <begin position="70"/>
        <end position="273"/>
    </location>
</feature>
<dbReference type="EMBL" id="JBHUMY010000016">
    <property type="protein sequence ID" value="MFD2661796.1"/>
    <property type="molecule type" value="Genomic_DNA"/>
</dbReference>
<dbReference type="SUPFAM" id="SSF53850">
    <property type="entry name" value="Periplasmic binding protein-like II"/>
    <property type="match status" value="1"/>
</dbReference>
<dbReference type="Proteomes" id="UP001597493">
    <property type="component" value="Unassembled WGS sequence"/>
</dbReference>
<gene>
    <name evidence="3" type="ORF">ACFSW5_16195</name>
</gene>